<dbReference type="RefSeq" id="WP_379767554.1">
    <property type="nucleotide sequence ID" value="NZ_JBHSXI010000009.1"/>
</dbReference>
<evidence type="ECO:0000256" key="1">
    <source>
        <dbReference type="ARBA" id="ARBA00004651"/>
    </source>
</evidence>
<accession>A0ABD5UIE2</accession>
<evidence type="ECO:0000256" key="6">
    <source>
        <dbReference type="SAM" id="Phobius"/>
    </source>
</evidence>
<feature type="transmembrane region" description="Helical" evidence="6">
    <location>
        <begin position="117"/>
        <end position="135"/>
    </location>
</feature>
<evidence type="ECO:0000256" key="3">
    <source>
        <dbReference type="ARBA" id="ARBA00022989"/>
    </source>
</evidence>
<dbReference type="PANTHER" id="PTHR42723:SF1">
    <property type="entry name" value="CHLOROPHYLL SYNTHASE, CHLOROPLASTIC"/>
    <property type="match status" value="1"/>
</dbReference>
<feature type="transmembrane region" description="Helical" evidence="6">
    <location>
        <begin position="284"/>
        <end position="305"/>
    </location>
</feature>
<feature type="transmembrane region" description="Helical" evidence="6">
    <location>
        <begin position="45"/>
        <end position="61"/>
    </location>
</feature>
<dbReference type="EMBL" id="JBHSXI010000009">
    <property type="protein sequence ID" value="MFC6889135.1"/>
    <property type="molecule type" value="Genomic_DNA"/>
</dbReference>
<dbReference type="Gene3D" id="1.20.120.1780">
    <property type="entry name" value="UbiA prenyltransferase"/>
    <property type="match status" value="1"/>
</dbReference>
<evidence type="ECO:0000256" key="4">
    <source>
        <dbReference type="ARBA" id="ARBA00023136"/>
    </source>
</evidence>
<dbReference type="CDD" id="cd13966">
    <property type="entry name" value="PT_UbiA_4"/>
    <property type="match status" value="1"/>
</dbReference>
<keyword evidence="8" id="KW-1185">Reference proteome</keyword>
<evidence type="ECO:0000313" key="7">
    <source>
        <dbReference type="EMBL" id="MFC6889135.1"/>
    </source>
</evidence>
<dbReference type="PANTHER" id="PTHR42723">
    <property type="entry name" value="CHLOROPHYLL SYNTHASE"/>
    <property type="match status" value="1"/>
</dbReference>
<organism evidence="7 8">
    <name type="scientific">Halorubrum trueperi</name>
    <dbReference type="NCBI Taxonomy" id="2004704"/>
    <lineage>
        <taxon>Archaea</taxon>
        <taxon>Methanobacteriati</taxon>
        <taxon>Methanobacteriota</taxon>
        <taxon>Stenosarchaea group</taxon>
        <taxon>Halobacteria</taxon>
        <taxon>Halobacteriales</taxon>
        <taxon>Haloferacaceae</taxon>
        <taxon>Halorubrum</taxon>
    </lineage>
</organism>
<feature type="transmembrane region" description="Helical" evidence="6">
    <location>
        <begin position="180"/>
        <end position="202"/>
    </location>
</feature>
<protein>
    <submittedName>
        <fullName evidence="7">Prenyltransferase</fullName>
    </submittedName>
</protein>
<dbReference type="Proteomes" id="UP001596333">
    <property type="component" value="Unassembled WGS sequence"/>
</dbReference>
<keyword evidence="2 6" id="KW-0812">Transmembrane</keyword>
<evidence type="ECO:0000256" key="5">
    <source>
        <dbReference type="SAM" id="MobiDB-lite"/>
    </source>
</evidence>
<feature type="region of interest" description="Disordered" evidence="5">
    <location>
        <begin position="1"/>
        <end position="23"/>
    </location>
</feature>
<feature type="transmembrane region" description="Helical" evidence="6">
    <location>
        <begin position="235"/>
        <end position="253"/>
    </location>
</feature>
<keyword evidence="3 6" id="KW-1133">Transmembrane helix</keyword>
<dbReference type="Pfam" id="PF01040">
    <property type="entry name" value="UbiA"/>
    <property type="match status" value="1"/>
</dbReference>
<evidence type="ECO:0000313" key="8">
    <source>
        <dbReference type="Proteomes" id="UP001596333"/>
    </source>
</evidence>
<name>A0ABD5UIE2_9EURY</name>
<feature type="transmembrane region" description="Helical" evidence="6">
    <location>
        <begin position="67"/>
        <end position="87"/>
    </location>
</feature>
<sequence length="312" mass="33096">MSDTVSESDPDRRSAGSGTEQRSIADHRSIGDRLRYLLVLSRPRFWLYLAGPVAVGVAYGIGDASELFTPVTVALAAYFLVPANVFLYGVNDAFDADVDELNPKKEGREARWRGSRLVALAVLASAALGIGTIAIAPRVAWPYLAGFLLLGAGYSSPPVRFKTTPFLDSISNGLYILPGAAAYAAVAGIHPPLAALAGAWLWTMGMHTFSAIPDIEPDRAAGIRTTATLLGEDRTYAYCLACWVAAAAAFAAVDPRLGALLGVYPVFVAWVATSSVAVDRAYWWFPALNTAVGALLAMGGLWLVYPITEVLG</sequence>
<gene>
    <name evidence="7" type="ORF">ACFQEY_08925</name>
</gene>
<dbReference type="InterPro" id="IPR044878">
    <property type="entry name" value="UbiA_sf"/>
</dbReference>
<comment type="subcellular location">
    <subcellularLocation>
        <location evidence="1">Cell membrane</location>
        <topology evidence="1">Multi-pass membrane protein</topology>
    </subcellularLocation>
</comment>
<feature type="transmembrane region" description="Helical" evidence="6">
    <location>
        <begin position="260"/>
        <end position="278"/>
    </location>
</feature>
<dbReference type="InterPro" id="IPR000537">
    <property type="entry name" value="UbiA_prenyltransferase"/>
</dbReference>
<dbReference type="Gene3D" id="1.10.357.140">
    <property type="entry name" value="UbiA prenyltransferase"/>
    <property type="match status" value="1"/>
</dbReference>
<comment type="caution">
    <text evidence="7">The sequence shown here is derived from an EMBL/GenBank/DDBJ whole genome shotgun (WGS) entry which is preliminary data.</text>
</comment>
<dbReference type="InterPro" id="IPR050475">
    <property type="entry name" value="Prenyltransferase_related"/>
</dbReference>
<reference evidence="7 8" key="1">
    <citation type="journal article" date="2019" name="Int. J. Syst. Evol. Microbiol.">
        <title>The Global Catalogue of Microorganisms (GCM) 10K type strain sequencing project: providing services to taxonomists for standard genome sequencing and annotation.</title>
        <authorList>
            <consortium name="The Broad Institute Genomics Platform"/>
            <consortium name="The Broad Institute Genome Sequencing Center for Infectious Disease"/>
            <person name="Wu L."/>
            <person name="Ma J."/>
        </authorList>
    </citation>
    <scope>NUCLEOTIDE SEQUENCE [LARGE SCALE GENOMIC DNA]</scope>
    <source>
        <strain evidence="7 8">Y73</strain>
    </source>
</reference>
<evidence type="ECO:0000256" key="2">
    <source>
        <dbReference type="ARBA" id="ARBA00022692"/>
    </source>
</evidence>
<keyword evidence="4 6" id="KW-0472">Membrane</keyword>
<dbReference type="GO" id="GO:0005886">
    <property type="term" value="C:plasma membrane"/>
    <property type="evidence" value="ECO:0007669"/>
    <property type="project" value="UniProtKB-SubCell"/>
</dbReference>
<dbReference type="NCBIfam" id="NF009516">
    <property type="entry name" value="PRK12875.1"/>
    <property type="match status" value="1"/>
</dbReference>
<dbReference type="AlphaFoldDB" id="A0ABD5UIE2"/>
<proteinExistence type="predicted"/>